<dbReference type="Proteomes" id="UP000620124">
    <property type="component" value="Unassembled WGS sequence"/>
</dbReference>
<sequence length="568" mass="62274">MAPTSKRVAPTTAAEEHLRKKVKRNNKKDEGDGVNPDVQMHDIPIDGPRRAPPDILSMRAYPISTVKRTHRGPSNARGGVAADQPGDLQTPAKPNASAPKPKGKKAANAKGDVQDKQKGKEKEAANFQDEYRGVPKKKGYKPRGQETAEEREAREEENAARRATRHQAAIDHPEIAIAQRKESGRARCDLVADVWSLLFSALIAREKAVQAAASESLPDRELIQAVVDAFCAAEGHLPIPPALVSAIPGRTIAFLAAVARNPTTVNIAPFVASGALRLSKQGEPGPVSACANYIRCLPVPKEKASESASRYLKEYPADTPFCVMQLLLQGRDLNKARKKFRREMEEYGLEAAVDVFFESVTKDEDALALHGTRRPTSKTSMFYNGITASTACADRGLDDVEAQADVRIINFLDSNQELIWCTYHLVDMDTRINDKMDVRTDPDISHKERVVRALFGSAALNLAPGGVQPVFQPSSHLLELQQRVRGLYEPLPNPLGTERDPRLEKRLEALIDDEVRLVGPLHKVKIVPRALDAVKANVAGVLRTLKGRVVTLHIAKDITLEGDERATP</sequence>
<feature type="region of interest" description="Disordered" evidence="1">
    <location>
        <begin position="1"/>
        <end position="167"/>
    </location>
</feature>
<organism evidence="2 3">
    <name type="scientific">Mycena venus</name>
    <dbReference type="NCBI Taxonomy" id="2733690"/>
    <lineage>
        <taxon>Eukaryota</taxon>
        <taxon>Fungi</taxon>
        <taxon>Dikarya</taxon>
        <taxon>Basidiomycota</taxon>
        <taxon>Agaricomycotina</taxon>
        <taxon>Agaricomycetes</taxon>
        <taxon>Agaricomycetidae</taxon>
        <taxon>Agaricales</taxon>
        <taxon>Marasmiineae</taxon>
        <taxon>Mycenaceae</taxon>
        <taxon>Mycena</taxon>
    </lineage>
</organism>
<protein>
    <submittedName>
        <fullName evidence="2">Uncharacterized protein</fullName>
    </submittedName>
</protein>
<feature type="compositionally biased region" description="Basic and acidic residues" evidence="1">
    <location>
        <begin position="143"/>
        <end position="160"/>
    </location>
</feature>
<gene>
    <name evidence="2" type="ORF">MVEN_01918300</name>
</gene>
<comment type="caution">
    <text evidence="2">The sequence shown here is derived from an EMBL/GenBank/DDBJ whole genome shotgun (WGS) entry which is preliminary data.</text>
</comment>
<name>A0A8H6XGD6_9AGAR</name>
<feature type="compositionally biased region" description="Basic and acidic residues" evidence="1">
    <location>
        <begin position="112"/>
        <end position="133"/>
    </location>
</feature>
<accession>A0A8H6XGD6</accession>
<dbReference type="EMBL" id="JACAZI010000019">
    <property type="protein sequence ID" value="KAF7340006.1"/>
    <property type="molecule type" value="Genomic_DNA"/>
</dbReference>
<evidence type="ECO:0000256" key="1">
    <source>
        <dbReference type="SAM" id="MobiDB-lite"/>
    </source>
</evidence>
<feature type="compositionally biased region" description="Basic and acidic residues" evidence="1">
    <location>
        <begin position="39"/>
        <end position="52"/>
    </location>
</feature>
<proteinExistence type="predicted"/>
<evidence type="ECO:0000313" key="2">
    <source>
        <dbReference type="EMBL" id="KAF7340006.1"/>
    </source>
</evidence>
<keyword evidence="3" id="KW-1185">Reference proteome</keyword>
<reference evidence="2" key="1">
    <citation type="submission" date="2020-05" db="EMBL/GenBank/DDBJ databases">
        <title>Mycena genomes resolve the evolution of fungal bioluminescence.</title>
        <authorList>
            <person name="Tsai I.J."/>
        </authorList>
    </citation>
    <scope>NUCLEOTIDE SEQUENCE</scope>
    <source>
        <strain evidence="2">CCC161011</strain>
    </source>
</reference>
<dbReference type="AlphaFoldDB" id="A0A8H6XGD6"/>
<feature type="compositionally biased region" description="Low complexity" evidence="1">
    <location>
        <begin position="91"/>
        <end position="100"/>
    </location>
</feature>
<evidence type="ECO:0000313" key="3">
    <source>
        <dbReference type="Proteomes" id="UP000620124"/>
    </source>
</evidence>
<dbReference type="OrthoDB" id="2999363at2759"/>